<dbReference type="EMBL" id="CAXDID020000048">
    <property type="protein sequence ID" value="CAL6003882.1"/>
    <property type="molecule type" value="Genomic_DNA"/>
</dbReference>
<reference evidence="1 2" key="1">
    <citation type="submission" date="2024-07" db="EMBL/GenBank/DDBJ databases">
        <authorList>
            <person name="Akdeniz Z."/>
        </authorList>
    </citation>
    <scope>NUCLEOTIDE SEQUENCE [LARGE SCALE GENOMIC DNA]</scope>
</reference>
<sequence>MRSSQNFSNSLKRGLWQNFIIIKAETFTKVIMRYLLQHKMYIILITKSILMNSKKYLPLILARHKIHIWHHNSLRYKELALLKLIESFIIIWSKKRAKLIQKVIIKSTFQIVQIFNPTSKFHFTKVLDLMKKQHISLFELMQMCSVGEILEFEGN</sequence>
<gene>
    <name evidence="1" type="ORF">HINF_LOCUS18614</name>
</gene>
<accession>A0ABP1I3U0</accession>
<protein>
    <submittedName>
        <fullName evidence="1">Hypothetical_protein</fullName>
    </submittedName>
</protein>
<evidence type="ECO:0000313" key="1">
    <source>
        <dbReference type="EMBL" id="CAL6003882.1"/>
    </source>
</evidence>
<organism evidence="1 2">
    <name type="scientific">Hexamita inflata</name>
    <dbReference type="NCBI Taxonomy" id="28002"/>
    <lineage>
        <taxon>Eukaryota</taxon>
        <taxon>Metamonada</taxon>
        <taxon>Diplomonadida</taxon>
        <taxon>Hexamitidae</taxon>
        <taxon>Hexamitinae</taxon>
        <taxon>Hexamita</taxon>
    </lineage>
</organism>
<evidence type="ECO:0000313" key="2">
    <source>
        <dbReference type="Proteomes" id="UP001642409"/>
    </source>
</evidence>
<proteinExistence type="predicted"/>
<keyword evidence="2" id="KW-1185">Reference proteome</keyword>
<comment type="caution">
    <text evidence="1">The sequence shown here is derived from an EMBL/GenBank/DDBJ whole genome shotgun (WGS) entry which is preliminary data.</text>
</comment>
<name>A0ABP1I3U0_9EUKA</name>
<dbReference type="Proteomes" id="UP001642409">
    <property type="component" value="Unassembled WGS sequence"/>
</dbReference>